<feature type="compositionally biased region" description="Polar residues" evidence="1">
    <location>
        <begin position="43"/>
        <end position="54"/>
    </location>
</feature>
<evidence type="ECO:0000313" key="2">
    <source>
        <dbReference type="EMBL" id="CAI6343403.1"/>
    </source>
</evidence>
<protein>
    <submittedName>
        <fullName evidence="2">Uncharacterized protein</fullName>
    </submittedName>
</protein>
<comment type="caution">
    <text evidence="2">The sequence shown here is derived from an EMBL/GenBank/DDBJ whole genome shotgun (WGS) entry which is preliminary data.</text>
</comment>
<evidence type="ECO:0000256" key="1">
    <source>
        <dbReference type="SAM" id="MobiDB-lite"/>
    </source>
</evidence>
<organism evidence="2 3">
    <name type="scientific">Macrosiphum euphorbiae</name>
    <name type="common">potato aphid</name>
    <dbReference type="NCBI Taxonomy" id="13131"/>
    <lineage>
        <taxon>Eukaryota</taxon>
        <taxon>Metazoa</taxon>
        <taxon>Ecdysozoa</taxon>
        <taxon>Arthropoda</taxon>
        <taxon>Hexapoda</taxon>
        <taxon>Insecta</taxon>
        <taxon>Pterygota</taxon>
        <taxon>Neoptera</taxon>
        <taxon>Paraneoptera</taxon>
        <taxon>Hemiptera</taxon>
        <taxon>Sternorrhyncha</taxon>
        <taxon>Aphidomorpha</taxon>
        <taxon>Aphidoidea</taxon>
        <taxon>Aphididae</taxon>
        <taxon>Macrosiphini</taxon>
        <taxon>Macrosiphum</taxon>
    </lineage>
</organism>
<reference evidence="2 3" key="1">
    <citation type="submission" date="2023-01" db="EMBL/GenBank/DDBJ databases">
        <authorList>
            <person name="Whitehead M."/>
        </authorList>
    </citation>
    <scope>NUCLEOTIDE SEQUENCE [LARGE SCALE GENOMIC DNA]</scope>
</reference>
<gene>
    <name evidence="2" type="ORF">MEUPH1_LOCUS678</name>
</gene>
<feature type="region of interest" description="Disordered" evidence="1">
    <location>
        <begin position="35"/>
        <end position="58"/>
    </location>
</feature>
<sequence length="97" mass="10851">MHHSGATVFKYEMVYRDRKKKKQIRFDKTTVRLHRRGDRTADQRSGWSSREGTTQAGGGGIVARVVAAHGQPWWHELPVCVQAVASRPPVAAAAAEW</sequence>
<dbReference type="Proteomes" id="UP001160148">
    <property type="component" value="Unassembled WGS sequence"/>
</dbReference>
<dbReference type="EMBL" id="CARXXK010000001">
    <property type="protein sequence ID" value="CAI6343403.1"/>
    <property type="molecule type" value="Genomic_DNA"/>
</dbReference>
<accession>A0AAV0VGP2</accession>
<evidence type="ECO:0000313" key="3">
    <source>
        <dbReference type="Proteomes" id="UP001160148"/>
    </source>
</evidence>
<dbReference type="AlphaFoldDB" id="A0AAV0VGP2"/>
<name>A0AAV0VGP2_9HEMI</name>
<keyword evidence="3" id="KW-1185">Reference proteome</keyword>
<proteinExistence type="predicted"/>